<feature type="domain" description="Peptidase C39-like" evidence="1">
    <location>
        <begin position="11"/>
        <end position="170"/>
    </location>
</feature>
<dbReference type="Proteomes" id="UP000294650">
    <property type="component" value="Unassembled WGS sequence"/>
</dbReference>
<dbReference type="InterPro" id="IPR016997">
    <property type="entry name" value="UCP032442"/>
</dbReference>
<dbReference type="CDD" id="cd02549">
    <property type="entry name" value="Peptidase_C39A"/>
    <property type="match status" value="1"/>
</dbReference>
<protein>
    <submittedName>
        <fullName evidence="2">Uncharacterized protein YvpB</fullName>
    </submittedName>
</protein>
<organism evidence="2 3">
    <name type="scientific">Melghiribacillus thermohalophilus</name>
    <dbReference type="NCBI Taxonomy" id="1324956"/>
    <lineage>
        <taxon>Bacteria</taxon>
        <taxon>Bacillati</taxon>
        <taxon>Bacillota</taxon>
        <taxon>Bacilli</taxon>
        <taxon>Bacillales</taxon>
        <taxon>Bacillaceae</taxon>
        <taxon>Melghiribacillus</taxon>
    </lineage>
</organism>
<dbReference type="Gene3D" id="3.90.70.10">
    <property type="entry name" value="Cysteine proteinases"/>
    <property type="match status" value="1"/>
</dbReference>
<evidence type="ECO:0000259" key="1">
    <source>
        <dbReference type="Pfam" id="PF13529"/>
    </source>
</evidence>
<accession>A0A4R3NCL4</accession>
<evidence type="ECO:0000313" key="3">
    <source>
        <dbReference type="Proteomes" id="UP000294650"/>
    </source>
</evidence>
<gene>
    <name evidence="2" type="ORF">EDD68_102213</name>
</gene>
<dbReference type="EMBL" id="SMAN01000002">
    <property type="protein sequence ID" value="TCT26511.1"/>
    <property type="molecule type" value="Genomic_DNA"/>
</dbReference>
<comment type="caution">
    <text evidence="2">The sequence shown here is derived from an EMBL/GenBank/DDBJ whole genome shotgun (WGS) entry which is preliminary data.</text>
</comment>
<dbReference type="InterPro" id="IPR039564">
    <property type="entry name" value="Peptidase_C39-like"/>
</dbReference>
<sequence length="209" mass="24079">MLSDTTVKIPGVPHIRQFPELARGCEVTSLAMLLNYAGVTVNKMELAETITKVPFQKNGLYGNPNEGFVGDIYTYDRPGYGVYHKPIAELFRQYLGERVLDLTGEEIAAIYDMVEAGKPVLVVTNSWFRKLHDCHFTYWETKQGKVKITYRDHCVVVTGYSPSHVYIHDPLYPVPYRKVMRKPFEEAWYQMGRQAISYVDNVEEKKVFV</sequence>
<dbReference type="PANTHER" id="PTHR37806:SF1">
    <property type="entry name" value="PEPTIDASE C39-LIKE DOMAIN-CONTAINING PROTEIN"/>
    <property type="match status" value="1"/>
</dbReference>
<keyword evidence="3" id="KW-1185">Reference proteome</keyword>
<proteinExistence type="predicted"/>
<dbReference type="PANTHER" id="PTHR37806">
    <property type="entry name" value="LMO0724 PROTEIN"/>
    <property type="match status" value="1"/>
</dbReference>
<reference evidence="2 3" key="1">
    <citation type="submission" date="2019-03" db="EMBL/GenBank/DDBJ databases">
        <title>Genomic Encyclopedia of Type Strains, Phase IV (KMG-IV): sequencing the most valuable type-strain genomes for metagenomic binning, comparative biology and taxonomic classification.</title>
        <authorList>
            <person name="Goeker M."/>
        </authorList>
    </citation>
    <scope>NUCLEOTIDE SEQUENCE [LARGE SCALE GENOMIC DNA]</scope>
    <source>
        <strain evidence="2 3">DSM 25894</strain>
    </source>
</reference>
<dbReference type="OrthoDB" id="1164310at2"/>
<dbReference type="PIRSF" id="PIRSF032442">
    <property type="entry name" value="UCP032442"/>
    <property type="match status" value="1"/>
</dbReference>
<name>A0A4R3NCL4_9BACI</name>
<dbReference type="InterPro" id="IPR039563">
    <property type="entry name" value="Peptidase_C39_single_dom"/>
</dbReference>
<dbReference type="Pfam" id="PF13529">
    <property type="entry name" value="Peptidase_C39_2"/>
    <property type="match status" value="1"/>
</dbReference>
<dbReference type="AlphaFoldDB" id="A0A4R3NCL4"/>
<evidence type="ECO:0000313" key="2">
    <source>
        <dbReference type="EMBL" id="TCT26511.1"/>
    </source>
</evidence>
<dbReference type="RefSeq" id="WP_132370865.1">
    <property type="nucleotide sequence ID" value="NZ_SMAN01000002.1"/>
</dbReference>